<dbReference type="Proteomes" id="UP000192674">
    <property type="component" value="Unassembled WGS sequence"/>
</dbReference>
<reference evidence="1 2" key="1">
    <citation type="submission" date="2017-04" db="EMBL/GenBank/DDBJ databases">
        <authorList>
            <person name="Afonso C.L."/>
            <person name="Miller P.J."/>
            <person name="Scott M.A."/>
            <person name="Spackman E."/>
            <person name="Goraichik I."/>
            <person name="Dimitrov K.M."/>
            <person name="Suarez D.L."/>
            <person name="Swayne D.E."/>
        </authorList>
    </citation>
    <scope>NUCLEOTIDE SEQUENCE [LARGE SCALE GENOMIC DNA]</scope>
    <source>
        <strain evidence="1 2">DSM 43828</strain>
    </source>
</reference>
<dbReference type="PROSITE" id="PS51257">
    <property type="entry name" value="PROKAR_LIPOPROTEIN"/>
    <property type="match status" value="1"/>
</dbReference>
<name>A0A1Y5Y3I6_KIBAR</name>
<evidence type="ECO:0008006" key="3">
    <source>
        <dbReference type="Google" id="ProtNLM"/>
    </source>
</evidence>
<dbReference type="EMBL" id="FWXV01000010">
    <property type="protein sequence ID" value="SMD24640.1"/>
    <property type="molecule type" value="Genomic_DNA"/>
</dbReference>
<evidence type="ECO:0000313" key="1">
    <source>
        <dbReference type="EMBL" id="SMD24640.1"/>
    </source>
</evidence>
<accession>A0A1Y5Y3I6</accession>
<protein>
    <recommendedName>
        <fullName evidence="3">Lipoprotein</fullName>
    </recommendedName>
</protein>
<sequence>MACWRTAVVIAAVITGCGTTSTVGTTNGDDASGDFFLPVDAYALTVQDSVLIGHARDVLVDDCMSRLGVETDLASRSAPKADREAENFGHYGNRRRYGITNADIAKAYGYHLVGQATEKLDTRQLSPAVSCMREADATLAGPAGLGEAELVGKISRDSYQSSMTDPSVTQAFTAWSECMKAKGYHHAHPIEVVASFDIDNPVVSPLELATAEADIACKHQTHLIEIWHGIEARHQSAEISKHASQLETIKARHKEVVGRATQVIHK</sequence>
<keyword evidence="2" id="KW-1185">Reference proteome</keyword>
<gene>
    <name evidence="1" type="ORF">SAMN05661093_08694</name>
</gene>
<evidence type="ECO:0000313" key="2">
    <source>
        <dbReference type="Proteomes" id="UP000192674"/>
    </source>
</evidence>
<proteinExistence type="predicted"/>
<dbReference type="AlphaFoldDB" id="A0A1Y5Y3I6"/>
<organism evidence="1 2">
    <name type="scientific">Kibdelosporangium aridum</name>
    <dbReference type="NCBI Taxonomy" id="2030"/>
    <lineage>
        <taxon>Bacteria</taxon>
        <taxon>Bacillati</taxon>
        <taxon>Actinomycetota</taxon>
        <taxon>Actinomycetes</taxon>
        <taxon>Pseudonocardiales</taxon>
        <taxon>Pseudonocardiaceae</taxon>
        <taxon>Kibdelosporangium</taxon>
    </lineage>
</organism>